<dbReference type="Proteomes" id="UP000594454">
    <property type="component" value="Chromosome 5"/>
</dbReference>
<organism evidence="1 2">
    <name type="scientific">Hermetia illucens</name>
    <name type="common">Black soldier fly</name>
    <dbReference type="NCBI Taxonomy" id="343691"/>
    <lineage>
        <taxon>Eukaryota</taxon>
        <taxon>Metazoa</taxon>
        <taxon>Ecdysozoa</taxon>
        <taxon>Arthropoda</taxon>
        <taxon>Hexapoda</taxon>
        <taxon>Insecta</taxon>
        <taxon>Pterygota</taxon>
        <taxon>Neoptera</taxon>
        <taxon>Endopterygota</taxon>
        <taxon>Diptera</taxon>
        <taxon>Brachycera</taxon>
        <taxon>Stratiomyomorpha</taxon>
        <taxon>Stratiomyidae</taxon>
        <taxon>Hermetiinae</taxon>
        <taxon>Hermetia</taxon>
    </lineage>
</organism>
<evidence type="ECO:0000313" key="1">
    <source>
        <dbReference type="EMBL" id="CAD7090358.1"/>
    </source>
</evidence>
<accession>A0A7R8V0F0</accession>
<keyword evidence="2" id="KW-1185">Reference proteome</keyword>
<dbReference type="Pfam" id="PF16039">
    <property type="entry name" value="DUF4791"/>
    <property type="match status" value="1"/>
</dbReference>
<dbReference type="FunCoup" id="A0A7R8V0F0">
    <property type="interactions" value="5"/>
</dbReference>
<reference evidence="1 2" key="1">
    <citation type="submission" date="2020-11" db="EMBL/GenBank/DDBJ databases">
        <authorList>
            <person name="Wallbank WR R."/>
            <person name="Pardo Diaz C."/>
            <person name="Kozak K."/>
            <person name="Martin S."/>
            <person name="Jiggins C."/>
            <person name="Moest M."/>
            <person name="Warren A I."/>
            <person name="Generalovic N T."/>
            <person name="Byers J.R.P. K."/>
            <person name="Montejo-Kovacevich G."/>
            <person name="Yen C E."/>
        </authorList>
    </citation>
    <scope>NUCLEOTIDE SEQUENCE [LARGE SCALE GENOMIC DNA]</scope>
</reference>
<dbReference type="InParanoid" id="A0A7R8V0F0"/>
<evidence type="ECO:0000313" key="2">
    <source>
        <dbReference type="Proteomes" id="UP000594454"/>
    </source>
</evidence>
<dbReference type="InterPro" id="IPR032007">
    <property type="entry name" value="DUF4791"/>
</dbReference>
<gene>
    <name evidence="1" type="ORF">HERILL_LOCUS12844</name>
</gene>
<dbReference type="OMA" id="VGMCFSV"/>
<name>A0A7R8V0F0_HERIL</name>
<proteinExistence type="predicted"/>
<sequence length="192" mass="20531">MSMKNPQSVLAHLILCGTSGWALKTTGTSYPWALGTFALLFGHGAVGMVRYGLENPDEKIVKAFDTSLVTAESIALPLVNVDVYLENNMRKEIAYAHAASAAVPVGMQVASENNDRVIDLIVLGNIASLVFVAVSKEHAWAAGLAAVTTMNHFMLTRISENLDVSRADLIAIGLSLFNIFAVQCLAEIDKAP</sequence>
<dbReference type="AlphaFoldDB" id="A0A7R8V0F0"/>
<dbReference type="OrthoDB" id="7762401at2759"/>
<dbReference type="EMBL" id="LR899013">
    <property type="protein sequence ID" value="CAD7090358.1"/>
    <property type="molecule type" value="Genomic_DNA"/>
</dbReference>
<protein>
    <submittedName>
        <fullName evidence="1">Uncharacterized protein</fullName>
    </submittedName>
</protein>